<keyword evidence="1" id="KW-0808">Transferase</keyword>
<evidence type="ECO:0000256" key="1">
    <source>
        <dbReference type="ARBA" id="ARBA00022679"/>
    </source>
</evidence>
<keyword evidence="5" id="KW-0695">RNA-directed DNA polymerase</keyword>
<dbReference type="GO" id="GO:0046872">
    <property type="term" value="F:metal ion binding"/>
    <property type="evidence" value="ECO:0007669"/>
    <property type="project" value="UniProtKB-KW"/>
</dbReference>
<comment type="caution">
    <text evidence="7">The sequence shown here is derived from an EMBL/GenBank/DDBJ whole genome shotgun (WGS) entry which is preliminary data.</text>
</comment>
<protein>
    <recommendedName>
        <fullName evidence="6">Reverse transcriptase domain-containing protein</fullName>
    </recommendedName>
</protein>
<reference evidence="7 8" key="1">
    <citation type="journal article" date="2015" name="Nature">
        <title>rRNA introns, odd ribosomes, and small enigmatic genomes across a large radiation of phyla.</title>
        <authorList>
            <person name="Brown C.T."/>
            <person name="Hug L.A."/>
            <person name="Thomas B.C."/>
            <person name="Sharon I."/>
            <person name="Castelle C.J."/>
            <person name="Singh A."/>
            <person name="Wilkins M.J."/>
            <person name="Williams K.H."/>
            <person name="Banfield J.F."/>
        </authorList>
    </citation>
    <scope>NUCLEOTIDE SEQUENCE [LARGE SCALE GENOMIC DNA]</scope>
</reference>
<accession>A0A0G0PW08</accession>
<organism evidence="7 8">
    <name type="scientific">candidate division CPR2 bacterium GW2011_GWC2_39_10</name>
    <dbReference type="NCBI Taxonomy" id="1618345"/>
    <lineage>
        <taxon>Bacteria</taxon>
        <taxon>Bacteria division CPR2</taxon>
    </lineage>
</organism>
<feature type="domain" description="Reverse transcriptase" evidence="6">
    <location>
        <begin position="57"/>
        <end position="297"/>
    </location>
</feature>
<evidence type="ECO:0000256" key="4">
    <source>
        <dbReference type="ARBA" id="ARBA00022842"/>
    </source>
</evidence>
<dbReference type="Pfam" id="PF00078">
    <property type="entry name" value="RVT_1"/>
    <property type="match status" value="1"/>
</dbReference>
<evidence type="ECO:0000256" key="2">
    <source>
        <dbReference type="ARBA" id="ARBA00022695"/>
    </source>
</evidence>
<evidence type="ECO:0000256" key="3">
    <source>
        <dbReference type="ARBA" id="ARBA00022723"/>
    </source>
</evidence>
<name>A0A0G0PW08_UNCC2</name>
<dbReference type="GO" id="GO:0003723">
    <property type="term" value="F:RNA binding"/>
    <property type="evidence" value="ECO:0007669"/>
    <property type="project" value="InterPro"/>
</dbReference>
<gene>
    <name evidence="7" type="ORF">UT18_C0019G0023</name>
</gene>
<keyword evidence="4" id="KW-0460">Magnesium</keyword>
<evidence type="ECO:0000313" key="8">
    <source>
        <dbReference type="Proteomes" id="UP000034207"/>
    </source>
</evidence>
<dbReference type="EMBL" id="LBVV01000019">
    <property type="protein sequence ID" value="KKQ93521.1"/>
    <property type="molecule type" value="Genomic_DNA"/>
</dbReference>
<dbReference type="Proteomes" id="UP000034207">
    <property type="component" value="Unassembled WGS sequence"/>
</dbReference>
<dbReference type="InterPro" id="IPR000123">
    <property type="entry name" value="Reverse_transcriptase_msDNA"/>
</dbReference>
<dbReference type="AlphaFoldDB" id="A0A0G0PW08"/>
<evidence type="ECO:0000256" key="5">
    <source>
        <dbReference type="ARBA" id="ARBA00022918"/>
    </source>
</evidence>
<dbReference type="STRING" id="1618345.UT18_C0019G0023"/>
<evidence type="ECO:0000259" key="6">
    <source>
        <dbReference type="Pfam" id="PF00078"/>
    </source>
</evidence>
<sequence>MVSRIFSPCPDIVSDNEIPAIIWLSKTLGKPQDDGSVLEILKRIRQGETLYEEGFVLKRNGKLRKILKPVPELKKIQREINRRVLSDLIVHPNVSGFSGGQLHDAIRPHLNAKSIFCTDIKDAFPSVTYNDVFRCLTKGREYELTYDISDSYYVYDEEWDDFFPCIIGRKRFKILNHGFLSWYAAQIVTEIATAKDAYGRLRLAQGFPTSPRLFDAQMEPIDIKLTHLAQNVEGVYTRFADNIHFSMQEEEFPGEVARAILKTIEGRGRNLWSNKYECHKTRSFKTDGQAVRILGLNIIDGKIHNTRAFKRAVRLSIHHVKWFLERGIIDTEEFEHAYRKLNGQMGFAVPETFPVKLLDDYSQIKKTYKDL</sequence>
<dbReference type="GO" id="GO:0003964">
    <property type="term" value="F:RNA-directed DNA polymerase activity"/>
    <property type="evidence" value="ECO:0007669"/>
    <property type="project" value="UniProtKB-KW"/>
</dbReference>
<dbReference type="PRINTS" id="PR00866">
    <property type="entry name" value="RNADNAPOLMS"/>
</dbReference>
<proteinExistence type="predicted"/>
<keyword evidence="3" id="KW-0479">Metal-binding</keyword>
<keyword evidence="2" id="KW-0548">Nucleotidyltransferase</keyword>
<evidence type="ECO:0000313" key="7">
    <source>
        <dbReference type="EMBL" id="KKQ93521.1"/>
    </source>
</evidence>
<dbReference type="InterPro" id="IPR000477">
    <property type="entry name" value="RT_dom"/>
</dbReference>